<dbReference type="InterPro" id="IPR027417">
    <property type="entry name" value="P-loop_NTPase"/>
</dbReference>
<dbReference type="Pfam" id="PF25872">
    <property type="entry name" value="HTH_77"/>
    <property type="match status" value="1"/>
</dbReference>
<dbReference type="InterPro" id="IPR000792">
    <property type="entry name" value="Tscrpt_reg_LuxR_C"/>
</dbReference>
<dbReference type="Proteomes" id="UP000316628">
    <property type="component" value="Unassembled WGS sequence"/>
</dbReference>
<evidence type="ECO:0000313" key="2">
    <source>
        <dbReference type="EMBL" id="TQM79898.1"/>
    </source>
</evidence>
<reference evidence="2 3" key="1">
    <citation type="submission" date="2019-06" db="EMBL/GenBank/DDBJ databases">
        <title>Sequencing the genomes of 1000 actinobacteria strains.</title>
        <authorList>
            <person name="Klenk H.-P."/>
        </authorList>
    </citation>
    <scope>NUCLEOTIDE SEQUENCE [LARGE SCALE GENOMIC DNA]</scope>
    <source>
        <strain evidence="2 3">DSM 45456</strain>
    </source>
</reference>
<dbReference type="EMBL" id="VFPP01000001">
    <property type="protein sequence ID" value="TQM79898.1"/>
    <property type="molecule type" value="Genomic_DNA"/>
</dbReference>
<dbReference type="InterPro" id="IPR036388">
    <property type="entry name" value="WH-like_DNA-bd_sf"/>
</dbReference>
<dbReference type="Gene3D" id="1.10.10.10">
    <property type="entry name" value="Winged helix-like DNA-binding domain superfamily/Winged helix DNA-binding domain"/>
    <property type="match status" value="1"/>
</dbReference>
<gene>
    <name evidence="2" type="ORF">FHX81_2210</name>
</gene>
<dbReference type="PROSITE" id="PS50043">
    <property type="entry name" value="HTH_LUXR_2"/>
    <property type="match status" value="1"/>
</dbReference>
<dbReference type="RefSeq" id="WP_141977514.1">
    <property type="nucleotide sequence ID" value="NZ_VFPP01000001.1"/>
</dbReference>
<keyword evidence="3" id="KW-1185">Reference proteome</keyword>
<evidence type="ECO:0000259" key="1">
    <source>
        <dbReference type="PROSITE" id="PS50043"/>
    </source>
</evidence>
<comment type="caution">
    <text evidence="2">The sequence shown here is derived from an EMBL/GenBank/DDBJ whole genome shotgun (WGS) entry which is preliminary data.</text>
</comment>
<name>A0A543JAN8_9PSEU</name>
<dbReference type="GO" id="GO:0016887">
    <property type="term" value="F:ATP hydrolysis activity"/>
    <property type="evidence" value="ECO:0007669"/>
    <property type="project" value="InterPro"/>
</dbReference>
<accession>A0A543JAN8</accession>
<sequence length="784" mass="85490">MGTSFRAEAIGQDGHFGTFNTFVGRRALLADLRGAMGGADSTRLVTLTGGPGVGKTRLAKEYARQVESAYEHGVRFVDLRGVPAGDTALLEQALMSAVRVPSQSARDLRASLVTYLRDRRMLLILDNCEHLVEEVGDLVSTLLRGAPHLRVLTTTRTLLALDGEALVMVPPLELPAEDGPLNLKVESVQLLVQRARTGAPGWKLTDENWPAVRQILRRFGGLPLGIELVVGQMRSLSPEVIAARLDNSPHQETLNKLIGPSYEVCEPAEQLLLAAVSVFTGSFDLEGAERVCAGEGLTEHAVAEALAGLVDRSLVVPFPNRARYELLEPVRQFAAQRLQRLPDAGAAVRRRHRDHYRQVAAQHAAGFRGENEIELLRAVEVDMPNLRAALGALHQDPTAATEALQMAVDMARTRWWTYSGRLPEQSLWLNRALAVAPAVPSVLRASAIALDAWMMLCLGEGREAVLARIAEAEAMAPAGEPVAALLFIKGAQVLLIDGDRAGMDLLRESHRRWLSYGPGALVDAHLTEILLTMGSVLLGEPEEGRRVAADFLAECRRLRAEWGMAWALWCRAVSLIRFDDDPRAAVRVLLESVRGQQRIGDRWTPLFTLPVLAWALARCGRRYATAAARLLGAADGLHQATGIQLSRKLRVFAVLRELAERAVAEHLTGEQYDKAYAVQVGTVEDAFALVLDGKYIDSALDDEPFGGAPPGDAAAGRAMTPHLTPTEDAVLRHVMEGLTNKEIAEAMHIGPRTVETHVSSILSKMGVRNRLQLVTYLSGPRVRR</sequence>
<organism evidence="2 3">
    <name type="scientific">Saccharothrix saharensis</name>
    <dbReference type="NCBI Taxonomy" id="571190"/>
    <lineage>
        <taxon>Bacteria</taxon>
        <taxon>Bacillati</taxon>
        <taxon>Actinomycetota</taxon>
        <taxon>Actinomycetes</taxon>
        <taxon>Pseudonocardiales</taxon>
        <taxon>Pseudonocardiaceae</taxon>
        <taxon>Saccharothrix</taxon>
    </lineage>
</organism>
<dbReference type="Pfam" id="PF00196">
    <property type="entry name" value="GerE"/>
    <property type="match status" value="1"/>
</dbReference>
<dbReference type="PANTHER" id="PTHR47691">
    <property type="entry name" value="REGULATOR-RELATED"/>
    <property type="match status" value="1"/>
</dbReference>
<dbReference type="PANTHER" id="PTHR47691:SF3">
    <property type="entry name" value="HTH-TYPE TRANSCRIPTIONAL REGULATOR RV0890C-RELATED"/>
    <property type="match status" value="1"/>
</dbReference>
<dbReference type="GO" id="GO:0006355">
    <property type="term" value="P:regulation of DNA-templated transcription"/>
    <property type="evidence" value="ECO:0007669"/>
    <property type="project" value="InterPro"/>
</dbReference>
<protein>
    <submittedName>
        <fullName evidence="2">Putative ATPase</fullName>
    </submittedName>
</protein>
<dbReference type="InterPro" id="IPR049945">
    <property type="entry name" value="AAA_22"/>
</dbReference>
<dbReference type="AlphaFoldDB" id="A0A543JAN8"/>
<dbReference type="PRINTS" id="PR00038">
    <property type="entry name" value="HTHLUXR"/>
</dbReference>
<dbReference type="OrthoDB" id="9812579at2"/>
<dbReference type="Pfam" id="PF13401">
    <property type="entry name" value="AAA_22"/>
    <property type="match status" value="1"/>
</dbReference>
<dbReference type="GO" id="GO:0003677">
    <property type="term" value="F:DNA binding"/>
    <property type="evidence" value="ECO:0007669"/>
    <property type="project" value="InterPro"/>
</dbReference>
<feature type="domain" description="HTH luxR-type" evidence="1">
    <location>
        <begin position="716"/>
        <end position="781"/>
    </location>
</feature>
<dbReference type="SMART" id="SM00382">
    <property type="entry name" value="AAA"/>
    <property type="match status" value="1"/>
</dbReference>
<dbReference type="SMART" id="SM00421">
    <property type="entry name" value="HTH_LUXR"/>
    <property type="match status" value="1"/>
</dbReference>
<dbReference type="Gene3D" id="3.40.50.300">
    <property type="entry name" value="P-loop containing nucleotide triphosphate hydrolases"/>
    <property type="match status" value="1"/>
</dbReference>
<dbReference type="SUPFAM" id="SSF52540">
    <property type="entry name" value="P-loop containing nucleoside triphosphate hydrolases"/>
    <property type="match status" value="1"/>
</dbReference>
<evidence type="ECO:0000313" key="3">
    <source>
        <dbReference type="Proteomes" id="UP000316628"/>
    </source>
</evidence>
<proteinExistence type="predicted"/>
<dbReference type="InterPro" id="IPR016032">
    <property type="entry name" value="Sig_transdc_resp-reg_C-effctor"/>
</dbReference>
<dbReference type="InterPro" id="IPR058852">
    <property type="entry name" value="HTH_77"/>
</dbReference>
<dbReference type="CDD" id="cd06170">
    <property type="entry name" value="LuxR_C_like"/>
    <property type="match status" value="1"/>
</dbReference>
<dbReference type="SUPFAM" id="SSF46894">
    <property type="entry name" value="C-terminal effector domain of the bipartite response regulators"/>
    <property type="match status" value="1"/>
</dbReference>
<dbReference type="PRINTS" id="PR00364">
    <property type="entry name" value="DISEASERSIST"/>
</dbReference>
<dbReference type="InterPro" id="IPR003593">
    <property type="entry name" value="AAA+_ATPase"/>
</dbReference>
<dbReference type="PROSITE" id="PS00622">
    <property type="entry name" value="HTH_LUXR_1"/>
    <property type="match status" value="1"/>
</dbReference>